<dbReference type="Pfam" id="PF12146">
    <property type="entry name" value="Hydrolase_4"/>
    <property type="match status" value="1"/>
</dbReference>
<dbReference type="Proteomes" id="UP000001072">
    <property type="component" value="Unassembled WGS sequence"/>
</dbReference>
<organism evidence="4">
    <name type="scientific">Melampsora larici-populina (strain 98AG31 / pathotype 3-4-7)</name>
    <name type="common">Poplar leaf rust fungus</name>
    <dbReference type="NCBI Taxonomy" id="747676"/>
    <lineage>
        <taxon>Eukaryota</taxon>
        <taxon>Fungi</taxon>
        <taxon>Dikarya</taxon>
        <taxon>Basidiomycota</taxon>
        <taxon>Pucciniomycotina</taxon>
        <taxon>Pucciniomycetes</taxon>
        <taxon>Pucciniales</taxon>
        <taxon>Melampsoraceae</taxon>
        <taxon>Melampsora</taxon>
    </lineage>
</organism>
<feature type="domain" description="Serine aminopeptidase S33" evidence="2">
    <location>
        <begin position="566"/>
        <end position="628"/>
    </location>
</feature>
<evidence type="ECO:0000256" key="1">
    <source>
        <dbReference type="SAM" id="MobiDB-lite"/>
    </source>
</evidence>
<evidence type="ECO:0000313" key="4">
    <source>
        <dbReference type="Proteomes" id="UP000001072"/>
    </source>
</evidence>
<feature type="compositionally biased region" description="Polar residues" evidence="1">
    <location>
        <begin position="1"/>
        <end position="11"/>
    </location>
</feature>
<feature type="compositionally biased region" description="Low complexity" evidence="1">
    <location>
        <begin position="841"/>
        <end position="850"/>
    </location>
</feature>
<sequence length="918" mass="98883">MASAHINSNRASHSRSSSVSSHRVPVPPLIPIPHSLHGIDVFSPFIPSSNSVASSYADKIEAASIAMNASLPTQNNVSNNNDVPQSHDASVSSPVAPVTPQRIHFALPSPPLPIYHTKIPSSRFNSTTQLGPNQHYRVHSSDSEKQASGSHYGRSTSANQQTVLPKPTTFLESVLYLVEAFGALISKWYSALIRGIRSKAGALPRTLANVCFRHRHGKHALPVFEEGRSKLSDSIEDSYVPVGLPSSLAVRIKTAECGEVEIEVGIMDGDRGVEVPYQIYRKAGDPDVVLKADILFLQDSPFTSSNIPPFVAAFIRDGYRLIIPHLNVADSGIFGSAGQSTDIGRKARLSADVIEHVRSKDASDRAARLKAKIERNKQYTNDEQMTDAEKIKQAACSPIQAAVHGVSPVRGELFDLETLRTERPMFLLGLGHSALVALTYPIENMSPSGFPYKNSPSAFSFPSLSMRAEPSETLLSKLNSFRGSISSGLSGTGWWARDPHGEGKPKSHARYDSKELKRADAVSVAGIIAIGPTLDPNQVVKSSNIFMRFSRKPQISPNGVGPTSYLPSIKSAIEKLHLNAHKIRIPVLIAHGTKEAYSCIAGINSLYEALASPDCTLIFCPTLRHNAHLATDAARNGLAAESLAWLSQRRSPDQNNTKIKLLGRGAGVNHKGVPLPHQPSLGLQLSALSALSAKKSRNSTPLEVIPESIQDRFESNPKASIDTDRPAYPRCSSSLSQNQQAILSQSAEEGLLEELREEPQPRLSALLGLGVSIPSRSASPSSFSNRRSTGGVMSPHSRTSSRASSRQVRPSFDSSRRGSQDLLSLPFATAGDHSMLEARSHSPTPSSVPSSPGPLTPEGAMFPESDLLYQGAMQGNNQKASNKHHSHGTNRYSSSIMTRPSIDSLCIDIPGSSLGISY</sequence>
<feature type="compositionally biased region" description="Basic and acidic residues" evidence="1">
    <location>
        <begin position="709"/>
        <end position="727"/>
    </location>
</feature>
<feature type="region of interest" description="Disordered" evidence="1">
    <location>
        <begin position="774"/>
        <end position="821"/>
    </location>
</feature>
<keyword evidence="4" id="KW-1185">Reference proteome</keyword>
<feature type="region of interest" description="Disordered" evidence="1">
    <location>
        <begin position="876"/>
        <end position="895"/>
    </location>
</feature>
<feature type="region of interest" description="Disordered" evidence="1">
    <location>
        <begin position="123"/>
        <end position="160"/>
    </location>
</feature>
<feature type="compositionally biased region" description="Polar residues" evidence="1">
    <location>
        <begin position="73"/>
        <end position="93"/>
    </location>
</feature>
<name>F4R9K1_MELLP</name>
<dbReference type="InParanoid" id="F4R9K1"/>
<accession>F4R9K1</accession>
<dbReference type="HOGENOM" id="CLU_317359_0_0_1"/>
<protein>
    <recommendedName>
        <fullName evidence="2">Serine aminopeptidase S33 domain-containing protein</fullName>
    </recommendedName>
</protein>
<proteinExistence type="predicted"/>
<feature type="region of interest" description="Disordered" evidence="1">
    <location>
        <begin position="836"/>
        <end position="862"/>
    </location>
</feature>
<feature type="region of interest" description="Disordered" evidence="1">
    <location>
        <begin position="1"/>
        <end position="24"/>
    </location>
</feature>
<dbReference type="KEGG" id="mlr:MELLADRAFT_92418"/>
<feature type="region of interest" description="Disordered" evidence="1">
    <location>
        <begin position="73"/>
        <end position="95"/>
    </location>
</feature>
<dbReference type="RefSeq" id="XP_007405595.1">
    <property type="nucleotide sequence ID" value="XM_007405533.1"/>
</dbReference>
<gene>
    <name evidence="3" type="ORF">MELLADRAFT_92418</name>
</gene>
<feature type="compositionally biased region" description="Low complexity" evidence="1">
    <location>
        <begin position="14"/>
        <end position="24"/>
    </location>
</feature>
<feature type="compositionally biased region" description="Low complexity" evidence="1">
    <location>
        <begin position="774"/>
        <end position="809"/>
    </location>
</feature>
<feature type="compositionally biased region" description="Polar residues" evidence="1">
    <location>
        <begin position="146"/>
        <end position="160"/>
    </location>
</feature>
<dbReference type="InterPro" id="IPR029058">
    <property type="entry name" value="AB_hydrolase_fold"/>
</dbReference>
<dbReference type="GeneID" id="18936242"/>
<dbReference type="Gene3D" id="3.40.50.1820">
    <property type="entry name" value="alpha/beta hydrolase"/>
    <property type="match status" value="1"/>
</dbReference>
<evidence type="ECO:0000313" key="3">
    <source>
        <dbReference type="EMBL" id="EGG10993.1"/>
    </source>
</evidence>
<evidence type="ECO:0000259" key="2">
    <source>
        <dbReference type="Pfam" id="PF12146"/>
    </source>
</evidence>
<dbReference type="OrthoDB" id="2498029at2759"/>
<dbReference type="EMBL" id="GL883093">
    <property type="protein sequence ID" value="EGG10993.1"/>
    <property type="molecule type" value="Genomic_DNA"/>
</dbReference>
<dbReference type="AlphaFoldDB" id="F4R9K1"/>
<feature type="region of interest" description="Disordered" evidence="1">
    <location>
        <begin position="697"/>
        <end position="740"/>
    </location>
</feature>
<dbReference type="InterPro" id="IPR022742">
    <property type="entry name" value="Hydrolase_4"/>
</dbReference>
<dbReference type="SUPFAM" id="SSF53474">
    <property type="entry name" value="alpha/beta-Hydrolases"/>
    <property type="match status" value="1"/>
</dbReference>
<dbReference type="VEuPathDB" id="FungiDB:MELLADRAFT_92418"/>
<feature type="compositionally biased region" description="Polar residues" evidence="1">
    <location>
        <begin position="123"/>
        <end position="132"/>
    </location>
</feature>
<feature type="compositionally biased region" description="Polar residues" evidence="1">
    <location>
        <begin position="731"/>
        <end position="740"/>
    </location>
</feature>
<reference evidence="4" key="1">
    <citation type="journal article" date="2011" name="Proc. Natl. Acad. Sci. U.S.A.">
        <title>Obligate biotrophy features unraveled by the genomic analysis of rust fungi.</title>
        <authorList>
            <person name="Duplessis S."/>
            <person name="Cuomo C.A."/>
            <person name="Lin Y.-C."/>
            <person name="Aerts A."/>
            <person name="Tisserant E."/>
            <person name="Veneault-Fourrey C."/>
            <person name="Joly D.L."/>
            <person name="Hacquard S."/>
            <person name="Amselem J."/>
            <person name="Cantarel B.L."/>
            <person name="Chiu R."/>
            <person name="Coutinho P.M."/>
            <person name="Feau N."/>
            <person name="Field M."/>
            <person name="Frey P."/>
            <person name="Gelhaye E."/>
            <person name="Goldberg J."/>
            <person name="Grabherr M.G."/>
            <person name="Kodira C.D."/>
            <person name="Kohler A."/>
            <person name="Kuees U."/>
            <person name="Lindquist E.A."/>
            <person name="Lucas S.M."/>
            <person name="Mago R."/>
            <person name="Mauceli E."/>
            <person name="Morin E."/>
            <person name="Murat C."/>
            <person name="Pangilinan J.L."/>
            <person name="Park R."/>
            <person name="Pearson M."/>
            <person name="Quesneville H."/>
            <person name="Rouhier N."/>
            <person name="Sakthikumar S."/>
            <person name="Salamov A.A."/>
            <person name="Schmutz J."/>
            <person name="Selles B."/>
            <person name="Shapiro H."/>
            <person name="Tanguay P."/>
            <person name="Tuskan G.A."/>
            <person name="Henrissat B."/>
            <person name="Van de Peer Y."/>
            <person name="Rouze P."/>
            <person name="Ellis J.G."/>
            <person name="Dodds P.N."/>
            <person name="Schein J.E."/>
            <person name="Zhong S."/>
            <person name="Hamelin R.C."/>
            <person name="Grigoriev I.V."/>
            <person name="Szabo L.J."/>
            <person name="Martin F."/>
        </authorList>
    </citation>
    <scope>NUCLEOTIDE SEQUENCE [LARGE SCALE GENOMIC DNA]</scope>
    <source>
        <strain evidence="4">98AG31 / pathotype 3-4-7</strain>
    </source>
</reference>